<keyword evidence="8" id="KW-0548">Nucleotidyltransferase</keyword>
<feature type="domain" description="RNA polymerase sigma factor 70 region 4 type 2" evidence="7">
    <location>
        <begin position="155"/>
        <end position="206"/>
    </location>
</feature>
<dbReference type="InterPro" id="IPR007627">
    <property type="entry name" value="RNA_pol_sigma70_r2"/>
</dbReference>
<dbReference type="NCBIfam" id="TIGR02937">
    <property type="entry name" value="sigma70-ECF"/>
    <property type="match status" value="1"/>
</dbReference>
<keyword evidence="4" id="KW-0731">Sigma factor</keyword>
<reference evidence="8" key="1">
    <citation type="submission" date="2021-04" db="EMBL/GenBank/DDBJ databases">
        <title>Biosynthetic gene clusters of Dactylosporangioum roseum.</title>
        <authorList>
            <person name="Hartkoorn R.C."/>
            <person name="Beaudoing E."/>
            <person name="Hot D."/>
            <person name="Moureu S."/>
        </authorList>
    </citation>
    <scope>NUCLEOTIDE SEQUENCE</scope>
    <source>
        <strain evidence="8">NRRL B-16295</strain>
    </source>
</reference>
<dbReference type="SUPFAM" id="SSF88659">
    <property type="entry name" value="Sigma3 and sigma4 domains of RNA polymerase sigma factors"/>
    <property type="match status" value="1"/>
</dbReference>
<dbReference type="EMBL" id="CP073721">
    <property type="protein sequence ID" value="UWZ36451.1"/>
    <property type="molecule type" value="Genomic_DNA"/>
</dbReference>
<dbReference type="Pfam" id="PF08281">
    <property type="entry name" value="Sigma70_r4_2"/>
    <property type="match status" value="1"/>
</dbReference>
<dbReference type="Gene3D" id="1.10.10.10">
    <property type="entry name" value="Winged helix-like DNA-binding domain superfamily/Winged helix DNA-binding domain"/>
    <property type="match status" value="1"/>
</dbReference>
<evidence type="ECO:0000259" key="6">
    <source>
        <dbReference type="Pfam" id="PF04542"/>
    </source>
</evidence>
<dbReference type="InterPro" id="IPR014284">
    <property type="entry name" value="RNA_pol_sigma-70_dom"/>
</dbReference>
<keyword evidence="5" id="KW-0804">Transcription</keyword>
<dbReference type="SUPFAM" id="SSF54427">
    <property type="entry name" value="NTF2-like"/>
    <property type="match status" value="1"/>
</dbReference>
<evidence type="ECO:0000259" key="7">
    <source>
        <dbReference type="Pfam" id="PF08281"/>
    </source>
</evidence>
<dbReference type="InterPro" id="IPR032710">
    <property type="entry name" value="NTF2-like_dom_sf"/>
</dbReference>
<comment type="subunit">
    <text evidence="2">Interacts transiently with the RNA polymerase catalytic core formed by RpoA, RpoB, RpoC and RpoZ (2 alpha, 1 beta, 1 beta' and 1 omega subunit) to form the RNA polymerase holoenzyme that can initiate transcription.</text>
</comment>
<proteinExistence type="inferred from homology"/>
<dbReference type="InterPro" id="IPR013249">
    <property type="entry name" value="RNA_pol_sigma70_r4_t2"/>
</dbReference>
<protein>
    <submittedName>
        <fullName evidence="8">RNA polymerase subunit sigma-70</fullName>
        <ecNumber evidence="8">2.7.7.6</ecNumber>
    </submittedName>
</protein>
<dbReference type="NCBIfam" id="NF006089">
    <property type="entry name" value="PRK08241.1"/>
    <property type="match status" value="1"/>
</dbReference>
<dbReference type="GO" id="GO:0003899">
    <property type="term" value="F:DNA-directed RNA polymerase activity"/>
    <property type="evidence" value="ECO:0007669"/>
    <property type="project" value="UniProtKB-EC"/>
</dbReference>
<gene>
    <name evidence="8" type="ORF">Drose_36440</name>
</gene>
<keyword evidence="8" id="KW-0808">Transferase</keyword>
<dbReference type="Gene3D" id="3.10.450.50">
    <property type="match status" value="1"/>
</dbReference>
<feature type="domain" description="RNA polymerase sigma-70 region 2" evidence="6">
    <location>
        <begin position="33"/>
        <end position="101"/>
    </location>
</feature>
<evidence type="ECO:0000256" key="3">
    <source>
        <dbReference type="ARBA" id="ARBA00023015"/>
    </source>
</evidence>
<dbReference type="InterPro" id="IPR013324">
    <property type="entry name" value="RNA_pol_sigma_r3/r4-like"/>
</dbReference>
<evidence type="ECO:0000256" key="4">
    <source>
        <dbReference type="ARBA" id="ARBA00023082"/>
    </source>
</evidence>
<keyword evidence="3" id="KW-0805">Transcription regulation</keyword>
<dbReference type="EC" id="2.7.7.6" evidence="8"/>
<evidence type="ECO:0000313" key="9">
    <source>
        <dbReference type="Proteomes" id="UP001058271"/>
    </source>
</evidence>
<dbReference type="SUPFAM" id="SSF88946">
    <property type="entry name" value="Sigma2 domain of RNA polymerase sigma factors"/>
    <property type="match status" value="1"/>
</dbReference>
<dbReference type="Gene3D" id="1.10.1740.10">
    <property type="match status" value="1"/>
</dbReference>
<dbReference type="InterPro" id="IPR014305">
    <property type="entry name" value="RNA_pol_sigma-G_actinobac"/>
</dbReference>
<dbReference type="PANTHER" id="PTHR43133:SF65">
    <property type="entry name" value="ECF RNA POLYMERASE SIGMA FACTOR SIGG"/>
    <property type="match status" value="1"/>
</dbReference>
<dbReference type="NCBIfam" id="TIGR02960">
    <property type="entry name" value="SigX5"/>
    <property type="match status" value="1"/>
</dbReference>
<dbReference type="InterPro" id="IPR013325">
    <property type="entry name" value="RNA_pol_sigma_r2"/>
</dbReference>
<accession>A0ABY5Z4G7</accession>
<dbReference type="InterPro" id="IPR039425">
    <property type="entry name" value="RNA_pol_sigma-70-like"/>
</dbReference>
<dbReference type="RefSeq" id="WP_260725792.1">
    <property type="nucleotide sequence ID" value="NZ_BAAABS010000027.1"/>
</dbReference>
<dbReference type="Proteomes" id="UP001058271">
    <property type="component" value="Chromosome"/>
</dbReference>
<evidence type="ECO:0000256" key="5">
    <source>
        <dbReference type="ARBA" id="ARBA00023163"/>
    </source>
</evidence>
<evidence type="ECO:0000256" key="1">
    <source>
        <dbReference type="ARBA" id="ARBA00010641"/>
    </source>
</evidence>
<sequence length="367" mass="40133">MTRPSASTGPDAVEEADLVRAARRGEDAAFAQLVARYRPDLRLHCYRMLGSLEESEDMAQETLLRAWQAIGQYEARASMRTWLHRIATNACLDLLARQQRRRRLLMAAPADDTDVPAPVAVSWLQPYPDSLLDEAADTAAEPAAAAVTRETIELALIAALQFLPEAQRAALILRDVLGWPAAECAQLLGLSVPAVNSALQRARTTLRGRLGTDRGQWRRNTNVTAQEATLLNRYMRAIEAADDQALATLLAPTARVSHQPGAGGHYGTEPTWYAGRATILERWAPALHGTHSIRMRMLATRANRQPAAATYIHIPGEPAYRAFSLSVVTIHQGLLTDLAQFGPELFPAFRLPDSLPLHASPPPINGS</sequence>
<dbReference type="PANTHER" id="PTHR43133">
    <property type="entry name" value="RNA POLYMERASE ECF-TYPE SIGMA FACTO"/>
    <property type="match status" value="1"/>
</dbReference>
<keyword evidence="9" id="KW-1185">Reference proteome</keyword>
<comment type="similarity">
    <text evidence="1">Belongs to the sigma-70 factor family. ECF subfamily.</text>
</comment>
<dbReference type="CDD" id="cd06171">
    <property type="entry name" value="Sigma70_r4"/>
    <property type="match status" value="1"/>
</dbReference>
<name>A0ABY5Z4G7_9ACTN</name>
<organism evidence="8 9">
    <name type="scientific">Dactylosporangium roseum</name>
    <dbReference type="NCBI Taxonomy" id="47989"/>
    <lineage>
        <taxon>Bacteria</taxon>
        <taxon>Bacillati</taxon>
        <taxon>Actinomycetota</taxon>
        <taxon>Actinomycetes</taxon>
        <taxon>Micromonosporales</taxon>
        <taxon>Micromonosporaceae</taxon>
        <taxon>Dactylosporangium</taxon>
    </lineage>
</organism>
<evidence type="ECO:0000313" key="8">
    <source>
        <dbReference type="EMBL" id="UWZ36451.1"/>
    </source>
</evidence>
<dbReference type="InterPro" id="IPR036388">
    <property type="entry name" value="WH-like_DNA-bd_sf"/>
</dbReference>
<dbReference type="Pfam" id="PF04542">
    <property type="entry name" value="Sigma70_r2"/>
    <property type="match status" value="1"/>
</dbReference>
<evidence type="ECO:0000256" key="2">
    <source>
        <dbReference type="ARBA" id="ARBA00011344"/>
    </source>
</evidence>